<dbReference type="Proteomes" id="UP000276133">
    <property type="component" value="Unassembled WGS sequence"/>
</dbReference>
<evidence type="ECO:0000313" key="2">
    <source>
        <dbReference type="Proteomes" id="UP000276133"/>
    </source>
</evidence>
<name>A0A3M7SMK7_BRAPC</name>
<proteinExistence type="predicted"/>
<gene>
    <name evidence="1" type="ORF">BpHYR1_037038</name>
</gene>
<accession>A0A3M7SMK7</accession>
<sequence length="60" mass="6870">MFFFCSFPVFQIFGIKLKDGLTGNVWSSQKSSSLSSKEKTSTRFCEICSKKTEQNLYEIS</sequence>
<reference evidence="1 2" key="1">
    <citation type="journal article" date="2018" name="Sci. Rep.">
        <title>Genomic signatures of local adaptation to the degree of environmental predictability in rotifers.</title>
        <authorList>
            <person name="Franch-Gras L."/>
            <person name="Hahn C."/>
            <person name="Garcia-Roger E.M."/>
            <person name="Carmona M.J."/>
            <person name="Serra M."/>
            <person name="Gomez A."/>
        </authorList>
    </citation>
    <scope>NUCLEOTIDE SEQUENCE [LARGE SCALE GENOMIC DNA]</scope>
    <source>
        <strain evidence="1">HYR1</strain>
    </source>
</reference>
<protein>
    <submittedName>
        <fullName evidence="1">Uncharacterized protein</fullName>
    </submittedName>
</protein>
<evidence type="ECO:0000313" key="1">
    <source>
        <dbReference type="EMBL" id="RNA36942.1"/>
    </source>
</evidence>
<comment type="caution">
    <text evidence="1">The sequence shown here is derived from an EMBL/GenBank/DDBJ whole genome shotgun (WGS) entry which is preliminary data.</text>
</comment>
<dbReference type="EMBL" id="REGN01001111">
    <property type="protein sequence ID" value="RNA36942.1"/>
    <property type="molecule type" value="Genomic_DNA"/>
</dbReference>
<keyword evidence="2" id="KW-1185">Reference proteome</keyword>
<dbReference type="AlphaFoldDB" id="A0A3M7SMK7"/>
<organism evidence="1 2">
    <name type="scientific">Brachionus plicatilis</name>
    <name type="common">Marine rotifer</name>
    <name type="synonym">Brachionus muelleri</name>
    <dbReference type="NCBI Taxonomy" id="10195"/>
    <lineage>
        <taxon>Eukaryota</taxon>
        <taxon>Metazoa</taxon>
        <taxon>Spiralia</taxon>
        <taxon>Gnathifera</taxon>
        <taxon>Rotifera</taxon>
        <taxon>Eurotatoria</taxon>
        <taxon>Monogononta</taxon>
        <taxon>Pseudotrocha</taxon>
        <taxon>Ploima</taxon>
        <taxon>Brachionidae</taxon>
        <taxon>Brachionus</taxon>
    </lineage>
</organism>